<dbReference type="InParanoid" id="A0A078APE1"/>
<protein>
    <submittedName>
        <fullName evidence="3">Uncharacterized protein</fullName>
    </submittedName>
</protein>
<feature type="region of interest" description="Disordered" evidence="1">
    <location>
        <begin position="112"/>
        <end position="139"/>
    </location>
</feature>
<accession>A0A078APE1</accession>
<evidence type="ECO:0000256" key="1">
    <source>
        <dbReference type="SAM" id="MobiDB-lite"/>
    </source>
</evidence>
<sequence>MSYIDSKFVDYTDCDLDSSIFYRSMDEEENGNKNQFILTRWIIAAYIGVLGLIASLLSICQFNQFVKISSVKKLIRRSARRLRRSARRLLKGKKESKRNKYESNTKFITDKMMGYSSSSGSDISYESSTESGVYKKLAA</sequence>
<proteinExistence type="predicted"/>
<keyword evidence="4" id="KW-1185">Reference proteome</keyword>
<feature type="compositionally biased region" description="Low complexity" evidence="1">
    <location>
        <begin position="114"/>
        <end position="132"/>
    </location>
</feature>
<organism evidence="3 4">
    <name type="scientific">Stylonychia lemnae</name>
    <name type="common">Ciliate</name>
    <dbReference type="NCBI Taxonomy" id="5949"/>
    <lineage>
        <taxon>Eukaryota</taxon>
        <taxon>Sar</taxon>
        <taxon>Alveolata</taxon>
        <taxon>Ciliophora</taxon>
        <taxon>Intramacronucleata</taxon>
        <taxon>Spirotrichea</taxon>
        <taxon>Stichotrichia</taxon>
        <taxon>Sporadotrichida</taxon>
        <taxon>Oxytrichidae</taxon>
        <taxon>Stylonychinae</taxon>
        <taxon>Stylonychia</taxon>
    </lineage>
</organism>
<evidence type="ECO:0000313" key="4">
    <source>
        <dbReference type="Proteomes" id="UP000039865"/>
    </source>
</evidence>
<keyword evidence="2" id="KW-0472">Membrane</keyword>
<dbReference type="Proteomes" id="UP000039865">
    <property type="component" value="Unassembled WGS sequence"/>
</dbReference>
<feature type="transmembrane region" description="Helical" evidence="2">
    <location>
        <begin position="41"/>
        <end position="66"/>
    </location>
</feature>
<evidence type="ECO:0000256" key="2">
    <source>
        <dbReference type="SAM" id="Phobius"/>
    </source>
</evidence>
<evidence type="ECO:0000313" key="3">
    <source>
        <dbReference type="EMBL" id="CDW83816.1"/>
    </source>
</evidence>
<name>A0A078APE1_STYLE</name>
<reference evidence="3 4" key="1">
    <citation type="submission" date="2014-06" db="EMBL/GenBank/DDBJ databases">
        <authorList>
            <person name="Swart Estienne"/>
        </authorList>
    </citation>
    <scope>NUCLEOTIDE SEQUENCE [LARGE SCALE GENOMIC DNA]</scope>
    <source>
        <strain evidence="3 4">130c</strain>
    </source>
</reference>
<dbReference type="EMBL" id="CCKQ01012208">
    <property type="protein sequence ID" value="CDW83816.1"/>
    <property type="molecule type" value="Genomic_DNA"/>
</dbReference>
<gene>
    <name evidence="3" type="primary">Contig12539.g13385</name>
    <name evidence="3" type="ORF">STYLEM_12867</name>
</gene>
<keyword evidence="2" id="KW-1133">Transmembrane helix</keyword>
<dbReference type="AlphaFoldDB" id="A0A078APE1"/>
<keyword evidence="2" id="KW-0812">Transmembrane</keyword>